<dbReference type="InterPro" id="IPR009742">
    <property type="entry name" value="Curlin_rpt"/>
</dbReference>
<feature type="region of interest" description="Disordered" evidence="3">
    <location>
        <begin position="276"/>
        <end position="332"/>
    </location>
</feature>
<accession>A0AAX3E150</accession>
<sequence>MKRNLFFVTASLLALSTSAAFADGNVVVLNQYDVSQHATIEQFNSGNSVGAYNGWSGFDQNNGGLAGSNVLSVSQTGTGNSVGRDTKGVQSGTGNSADIKQAGVSSDVELQQFGTSNGAVPTGWDWTNDSGVFNKIVQDSSSVGSKVSVVQNGENNVFSIKQGSISNNTSVTQTGKWAMAYVRQGLGAAETDGATSAQMPFGGNYNGVTISQNSAGLNYAVAVQGGGDSNSLGIYQNGDLLGANAWQEGTGNVFSSNQSGVGNTVGITGGIYGSDTPIKQKGNGNSYTSNQSGTNNTANGTQTGNVNFVLNNQGGANNSISGSQTNNNNNVTSSQFGSYSTLAYTQTNSGGGANYIVNIQNGAGTVGSRNTAVVNQSGFGQYSSGQQYGGDGNSANVTQSGSLQTSYYVQNGAANTIVVAQTGVGNYSSLNQNGSGNNANITQK</sequence>
<dbReference type="EMBL" id="CP076676">
    <property type="protein sequence ID" value="UYO40797.1"/>
    <property type="molecule type" value="Genomic_DNA"/>
</dbReference>
<evidence type="ECO:0000256" key="3">
    <source>
        <dbReference type="SAM" id="MobiDB-lite"/>
    </source>
</evidence>
<dbReference type="Proteomes" id="UP001163166">
    <property type="component" value="Chromosome"/>
</dbReference>
<feature type="compositionally biased region" description="Polar residues" evidence="3">
    <location>
        <begin position="306"/>
        <end position="316"/>
    </location>
</feature>
<proteinExistence type="inferred from homology"/>
<dbReference type="Pfam" id="PF07012">
    <property type="entry name" value="Curlin_rpt"/>
    <property type="match status" value="1"/>
</dbReference>
<evidence type="ECO:0000256" key="1">
    <source>
        <dbReference type="ARBA" id="ARBA00009766"/>
    </source>
</evidence>
<dbReference type="GO" id="GO:0007155">
    <property type="term" value="P:cell adhesion"/>
    <property type="evidence" value="ECO:0007669"/>
    <property type="project" value="InterPro"/>
</dbReference>
<protein>
    <submittedName>
        <fullName evidence="5">Curlin</fullName>
    </submittedName>
</protein>
<organism evidence="5 6">
    <name type="scientific">Rhodopseudomonas palustris</name>
    <dbReference type="NCBI Taxonomy" id="1076"/>
    <lineage>
        <taxon>Bacteria</taxon>
        <taxon>Pseudomonadati</taxon>
        <taxon>Pseudomonadota</taxon>
        <taxon>Alphaproteobacteria</taxon>
        <taxon>Hyphomicrobiales</taxon>
        <taxon>Nitrobacteraceae</taxon>
        <taxon>Rhodopseudomonas</taxon>
    </lineage>
</organism>
<feature type="compositionally biased region" description="Low complexity" evidence="3">
    <location>
        <begin position="288"/>
        <end position="305"/>
    </location>
</feature>
<evidence type="ECO:0000313" key="6">
    <source>
        <dbReference type="Proteomes" id="UP001163166"/>
    </source>
</evidence>
<dbReference type="GO" id="GO:0009289">
    <property type="term" value="C:pilus"/>
    <property type="evidence" value="ECO:0007669"/>
    <property type="project" value="InterPro"/>
</dbReference>
<evidence type="ECO:0000256" key="4">
    <source>
        <dbReference type="SAM" id="SignalP"/>
    </source>
</evidence>
<comment type="similarity">
    <text evidence="1">Belongs to the CsgA/CsgB family.</text>
</comment>
<feature type="chain" id="PRO_5043679552" evidence="4">
    <location>
        <begin position="23"/>
        <end position="444"/>
    </location>
</feature>
<keyword evidence="2 4" id="KW-0732">Signal</keyword>
<feature type="signal peptide" evidence="4">
    <location>
        <begin position="1"/>
        <end position="22"/>
    </location>
</feature>
<gene>
    <name evidence="5" type="ORF">KQX62_05695</name>
</gene>
<feature type="compositionally biased region" description="Low complexity" evidence="3">
    <location>
        <begin position="317"/>
        <end position="332"/>
    </location>
</feature>
<evidence type="ECO:0000256" key="2">
    <source>
        <dbReference type="ARBA" id="ARBA00022729"/>
    </source>
</evidence>
<reference evidence="5" key="1">
    <citation type="journal article" date="2022" name="Biol. Control">
        <title>In silico genomic analysis of Rhodopseudomonas palustris strains revealed potential biocontrol agents and crop yield enhancers.</title>
        <authorList>
            <person name="Surachat K."/>
            <person name="Kantachote D."/>
            <person name="Deachamag P."/>
            <person name="Wonglapsuwan M."/>
        </authorList>
    </citation>
    <scope>NUCLEOTIDE SEQUENCE</scope>
    <source>
        <strain evidence="5">TLS06</strain>
    </source>
</reference>
<name>A0AAX3E150_RHOPL</name>
<evidence type="ECO:0000313" key="5">
    <source>
        <dbReference type="EMBL" id="UYO40797.1"/>
    </source>
</evidence>
<dbReference type="RefSeq" id="WP_264075731.1">
    <property type="nucleotide sequence ID" value="NZ_CP076676.1"/>
</dbReference>
<dbReference type="AlphaFoldDB" id="A0AAX3E150"/>
<feature type="region of interest" description="Disordered" evidence="3">
    <location>
        <begin position="77"/>
        <end position="96"/>
    </location>
</feature>